<gene>
    <name evidence="5" type="ORF">HED55_18945</name>
</gene>
<proteinExistence type="predicted"/>
<keyword evidence="6" id="KW-1185">Reference proteome</keyword>
<dbReference type="Gene3D" id="3.40.50.150">
    <property type="entry name" value="Vaccinia Virus protein VP39"/>
    <property type="match status" value="1"/>
</dbReference>
<dbReference type="InterPro" id="IPR029063">
    <property type="entry name" value="SAM-dependent_MTases_sf"/>
</dbReference>
<evidence type="ECO:0000256" key="1">
    <source>
        <dbReference type="ARBA" id="ARBA00022603"/>
    </source>
</evidence>
<accession>A0ABX1DR32</accession>
<dbReference type="GO" id="GO:0008168">
    <property type="term" value="F:methyltransferase activity"/>
    <property type="evidence" value="ECO:0007669"/>
    <property type="project" value="UniProtKB-KW"/>
</dbReference>
<name>A0ABX1DR32_9HYPH</name>
<dbReference type="InterPro" id="IPR002935">
    <property type="entry name" value="SAM_O-MeTrfase"/>
</dbReference>
<organism evidence="5 6">
    <name type="scientific">Brucella haematophila</name>
    <dbReference type="NCBI Taxonomy" id="419474"/>
    <lineage>
        <taxon>Bacteria</taxon>
        <taxon>Pseudomonadati</taxon>
        <taxon>Pseudomonadota</taxon>
        <taxon>Alphaproteobacteria</taxon>
        <taxon>Hyphomicrobiales</taxon>
        <taxon>Brucellaceae</taxon>
        <taxon>Brucella/Ochrobactrum group</taxon>
        <taxon>Brucella</taxon>
    </lineage>
</organism>
<feature type="compositionally biased region" description="Basic and acidic residues" evidence="4">
    <location>
        <begin position="14"/>
        <end position="25"/>
    </location>
</feature>
<dbReference type="PANTHER" id="PTHR43167:SF1">
    <property type="entry name" value="PUTATIVE (AFU_ORTHOLOGUE AFUA_6G01830)-RELATED"/>
    <property type="match status" value="1"/>
</dbReference>
<reference evidence="5 6" key="1">
    <citation type="submission" date="2020-03" db="EMBL/GenBank/DDBJ databases">
        <title>Whole genome sequencing of clinical and environmental type strains of Ochrobactrum.</title>
        <authorList>
            <person name="Dharne M."/>
        </authorList>
    </citation>
    <scope>NUCLEOTIDE SEQUENCE [LARGE SCALE GENOMIC DNA]</scope>
    <source>
        <strain evidence="5 6">CIP 109452</strain>
    </source>
</reference>
<evidence type="ECO:0000256" key="4">
    <source>
        <dbReference type="SAM" id="MobiDB-lite"/>
    </source>
</evidence>
<protein>
    <submittedName>
        <fullName evidence="5">Methyltransferase</fullName>
    </submittedName>
</protein>
<evidence type="ECO:0000313" key="5">
    <source>
        <dbReference type="EMBL" id="NKC04555.1"/>
    </source>
</evidence>
<feature type="region of interest" description="Disordered" evidence="4">
    <location>
        <begin position="14"/>
        <end position="39"/>
    </location>
</feature>
<keyword evidence="2" id="KW-0808">Transferase</keyword>
<keyword evidence="3" id="KW-0949">S-adenosyl-L-methionine</keyword>
<comment type="caution">
    <text evidence="5">The sequence shown here is derived from an EMBL/GenBank/DDBJ whole genome shotgun (WGS) entry which is preliminary data.</text>
</comment>
<dbReference type="GO" id="GO:0032259">
    <property type="term" value="P:methylation"/>
    <property type="evidence" value="ECO:0007669"/>
    <property type="project" value="UniProtKB-KW"/>
</dbReference>
<dbReference type="CDD" id="cd02440">
    <property type="entry name" value="AdoMet_MTases"/>
    <property type="match status" value="1"/>
</dbReference>
<dbReference type="Proteomes" id="UP000704467">
    <property type="component" value="Unassembled WGS sequence"/>
</dbReference>
<sequence length="205" mass="22487">MLDKKVQAVLDEYHARQREERDAPRIEAPGGRDGGQDMRMRAIGPDTGRFLNTLARSLQKPTILEIGTSFGYSGIWLGDAARATGGKLITMELHGYKSDFAREMATRAGLANQIDFRIGDAVAMIEALSEKVDLVFLDLWKDLYVPCLEAFYPKLNNGAIVVADNMIRPGGENLQRYSDAIRAKAGIGSVLLPIGTGLEVSRFEA</sequence>
<evidence type="ECO:0000256" key="3">
    <source>
        <dbReference type="ARBA" id="ARBA00022691"/>
    </source>
</evidence>
<evidence type="ECO:0000313" key="6">
    <source>
        <dbReference type="Proteomes" id="UP000704467"/>
    </source>
</evidence>
<dbReference type="PANTHER" id="PTHR43167">
    <property type="entry name" value="PUTATIVE (AFU_ORTHOLOGUE AFUA_6G01830)-RELATED"/>
    <property type="match status" value="1"/>
</dbReference>
<dbReference type="PROSITE" id="PS51682">
    <property type="entry name" value="SAM_OMT_I"/>
    <property type="match status" value="1"/>
</dbReference>
<keyword evidence="1 5" id="KW-0489">Methyltransferase</keyword>
<dbReference type="SUPFAM" id="SSF53335">
    <property type="entry name" value="S-adenosyl-L-methionine-dependent methyltransferases"/>
    <property type="match status" value="1"/>
</dbReference>
<dbReference type="EMBL" id="JAAVLN010000002">
    <property type="protein sequence ID" value="NKC04555.1"/>
    <property type="molecule type" value="Genomic_DNA"/>
</dbReference>
<dbReference type="Pfam" id="PF01596">
    <property type="entry name" value="Methyltransf_3"/>
    <property type="match status" value="1"/>
</dbReference>
<evidence type="ECO:0000256" key="2">
    <source>
        <dbReference type="ARBA" id="ARBA00022679"/>
    </source>
</evidence>